<evidence type="ECO:0000313" key="1">
    <source>
        <dbReference type="EMBL" id="MFC0627428.1"/>
    </source>
</evidence>
<protein>
    <recommendedName>
        <fullName evidence="3">Resolvase/invertase-type recombinase catalytic domain-containing protein</fullName>
    </recommendedName>
</protein>
<evidence type="ECO:0000313" key="2">
    <source>
        <dbReference type="Proteomes" id="UP001589890"/>
    </source>
</evidence>
<dbReference type="Proteomes" id="UP001589890">
    <property type="component" value="Unassembled WGS sequence"/>
</dbReference>
<comment type="caution">
    <text evidence="1">The sequence shown here is derived from an EMBL/GenBank/DDBJ whole genome shotgun (WGS) entry which is preliminary data.</text>
</comment>
<reference evidence="1 2" key="1">
    <citation type="submission" date="2024-09" db="EMBL/GenBank/DDBJ databases">
        <authorList>
            <person name="Sun Q."/>
            <person name="Mori K."/>
        </authorList>
    </citation>
    <scope>NUCLEOTIDE SEQUENCE [LARGE SCALE GENOMIC DNA]</scope>
    <source>
        <strain evidence="1 2">CGMCC 1.15906</strain>
    </source>
</reference>
<organism evidence="1 2">
    <name type="scientific">Kribbella deserti</name>
    <dbReference type="NCBI Taxonomy" id="1926257"/>
    <lineage>
        <taxon>Bacteria</taxon>
        <taxon>Bacillati</taxon>
        <taxon>Actinomycetota</taxon>
        <taxon>Actinomycetes</taxon>
        <taxon>Propionibacteriales</taxon>
        <taxon>Kribbellaceae</taxon>
        <taxon>Kribbella</taxon>
    </lineage>
</organism>
<accession>A0ABV6QS11</accession>
<dbReference type="EMBL" id="JBHLTC010000032">
    <property type="protein sequence ID" value="MFC0627428.1"/>
    <property type="molecule type" value="Genomic_DNA"/>
</dbReference>
<gene>
    <name evidence="1" type="ORF">ACFFGN_25365</name>
</gene>
<keyword evidence="2" id="KW-1185">Reference proteome</keyword>
<name>A0ABV6QS11_9ACTN</name>
<sequence>MGDVTKLEPLVLGYALLTPSGDEAKRIAIEARLSAFAARSGLMLGAIYFDGRANATAGFSNLLAAITSCRATGVVLPSLDDLGERADQRIAQLEDELSVVIHVAHAVTTLTTASRTRP</sequence>
<evidence type="ECO:0008006" key="3">
    <source>
        <dbReference type="Google" id="ProtNLM"/>
    </source>
</evidence>
<dbReference type="RefSeq" id="WP_380052152.1">
    <property type="nucleotide sequence ID" value="NZ_JBHLTC010000032.1"/>
</dbReference>
<proteinExistence type="predicted"/>